<dbReference type="KEGG" id="vg:15013541"/>
<evidence type="ECO:0000313" key="2">
    <source>
        <dbReference type="EMBL" id="AGG54183.1"/>
    </source>
</evidence>
<dbReference type="OrthoDB" id="9638at10239"/>
<evidence type="ECO:0008006" key="4">
    <source>
        <dbReference type="Google" id="ProtNLM"/>
    </source>
</evidence>
<protein>
    <recommendedName>
        <fullName evidence="4">Gp164</fullName>
    </recommendedName>
</protein>
<dbReference type="Proteomes" id="UP000203282">
    <property type="component" value="Segment"/>
</dbReference>
<sequence>MDIPQINIGVKEISTIDIPNVYTPEWLKKAPTVIGPTPPVTSQVGVPIINMPGCVEAHEQNTNRERSGILQEDDPNGVKVFCDAGMPSYNPIDYDKNKIEYEYEAPVPPVNAPPETEVPDTPEIPPTTAPTCPTEKQELTQPVGTLTDSGTKKITEYRLVGTECIPIKEDITIADQIIKGIPSTNQVTTTASIAVVATAAAAATPLLLRVVKPIVKQLIKKVQRLLGKEPPKLSANERQTNSFREKRGLPPFKRPKARK</sequence>
<dbReference type="RefSeq" id="YP_007677308.1">
    <property type="nucleotide sequence ID" value="NC_020875.1"/>
</dbReference>
<name>M1U2L6_9CAUD</name>
<evidence type="ECO:0000256" key="1">
    <source>
        <dbReference type="SAM" id="MobiDB-lite"/>
    </source>
</evidence>
<evidence type="ECO:0000313" key="3">
    <source>
        <dbReference type="Proteomes" id="UP000203282"/>
    </source>
</evidence>
<keyword evidence="3" id="KW-1185">Reference proteome</keyword>
<feature type="region of interest" description="Disordered" evidence="1">
    <location>
        <begin position="229"/>
        <end position="259"/>
    </location>
</feature>
<proteinExistence type="predicted"/>
<accession>M1U2L6</accession>
<organism evidence="2 3">
    <name type="scientific">Synechococcus phage S-SSM4</name>
    <dbReference type="NCBI Taxonomy" id="536466"/>
    <lineage>
        <taxon>Viruses</taxon>
        <taxon>Duplodnaviria</taxon>
        <taxon>Heunggongvirae</taxon>
        <taxon>Uroviricota</taxon>
        <taxon>Caudoviricetes</taxon>
        <taxon>Pantevenvirales</taxon>
        <taxon>Kyanoviridae</taxon>
        <taxon>Greenvirus</taxon>
        <taxon>Greenvirus ssm4</taxon>
    </lineage>
</organism>
<reference evidence="2 3" key="1">
    <citation type="submission" date="2010-03" db="EMBL/GenBank/DDBJ databases">
        <title>The Genome Sequence of Cyanophage S-SSM4.</title>
        <authorList>
            <consortium name="The Broad Institute Genome Sequencing Platform"/>
            <person name="Henn M.R."/>
            <person name="Sullivan M.S."/>
            <person name="Osburne M.S."/>
            <person name="Levin J."/>
            <person name="Malboeuf C."/>
            <person name="Casali M."/>
            <person name="Russ C."/>
            <person name="Lennon N."/>
            <person name="Erlich R."/>
            <person name="Young S.K."/>
            <person name="Koehrsen M."/>
            <person name="Yandava C."/>
            <person name="Zeng Q."/>
            <person name="Alvarado L."/>
            <person name="Anderson S."/>
            <person name="Berlin A."/>
            <person name="Borenstein D."/>
            <person name="Chen Z."/>
            <person name="Engels R."/>
            <person name="Freedman E."/>
            <person name="Gellesch M."/>
            <person name="Goldberg J."/>
            <person name="Green L."/>
            <person name="Griggs A."/>
            <person name="Gujja S."/>
            <person name="Heiman D."/>
            <person name="Hepburn T."/>
            <person name="Howarth C."/>
            <person name="Jen D."/>
            <person name="Larson L."/>
            <person name="Lewis B."/>
            <person name="Mehta T."/>
            <person name="Park D."/>
            <person name="Pearson M."/>
            <person name="Roberts A."/>
            <person name="Ryan E."/>
            <person name="Saif S."/>
            <person name="Shea T."/>
            <person name="Shenoy N."/>
            <person name="Sisk P."/>
            <person name="Stolte C."/>
            <person name="Sykes S."/>
            <person name="Walk T."/>
            <person name="White J."/>
            <person name="Yu Q."/>
            <person name="Coleman M.L."/>
            <person name="Huang K.H."/>
            <person name="Weigele P.R."/>
            <person name="DeFrancesco A.S."/>
            <person name="Kern S.E."/>
            <person name="Thompson L.R."/>
            <person name="Fu R."/>
            <person name="Hombeck B."/>
            <person name="Chisholm S.W."/>
            <person name="Haas B."/>
            <person name="Nusbaum C."/>
            <person name="Galagan J."/>
            <person name="Birren B."/>
        </authorList>
    </citation>
    <scope>NUCLEOTIDE SEQUENCE [LARGE SCALE GENOMIC DNA]</scope>
    <source>
        <strain evidence="2 3">S-SSM4</strain>
    </source>
</reference>
<gene>
    <name evidence="2" type="ORF">CYXG_00119</name>
</gene>
<dbReference type="GeneID" id="15013541"/>
<dbReference type="EMBL" id="HQ316583">
    <property type="protein sequence ID" value="AGG54183.1"/>
    <property type="molecule type" value="Genomic_DNA"/>
</dbReference>